<evidence type="ECO:0000313" key="2">
    <source>
        <dbReference type="Proteomes" id="UP001168096"/>
    </source>
</evidence>
<sequence>MAVTDLSKLNLSELKGLQHDIEQEIKNREQEEVRKAREKILSIAQSVGLPVEQLIANVRTKPKAAKASTVRAQYRNPADNEQTWTGRGRKPRWVIEAVEQGKSLDEFRI</sequence>
<proteinExistence type="predicted"/>
<dbReference type="EMBL" id="JASNRB020000057">
    <property type="protein sequence ID" value="MFJ1472551.1"/>
    <property type="molecule type" value="Genomic_DNA"/>
</dbReference>
<organism evidence="1 2">
    <name type="scientific">Massilia orientalis</name>
    <dbReference type="NCBI Taxonomy" id="3050128"/>
    <lineage>
        <taxon>Bacteria</taxon>
        <taxon>Pseudomonadati</taxon>
        <taxon>Pseudomonadota</taxon>
        <taxon>Betaproteobacteria</taxon>
        <taxon>Burkholderiales</taxon>
        <taxon>Oxalobacteraceae</taxon>
        <taxon>Telluria group</taxon>
        <taxon>Massilia</taxon>
    </lineage>
</organism>
<accession>A0ACC7MQ75</accession>
<dbReference type="Proteomes" id="UP001168096">
    <property type="component" value="Unassembled WGS sequence"/>
</dbReference>
<keyword evidence="2" id="KW-1185">Reference proteome</keyword>
<evidence type="ECO:0000313" key="1">
    <source>
        <dbReference type="EMBL" id="MFJ1472551.1"/>
    </source>
</evidence>
<comment type="caution">
    <text evidence="1">The sequence shown here is derived from an EMBL/GenBank/DDBJ whole genome shotgun (WGS) entry which is preliminary data.</text>
</comment>
<protein>
    <submittedName>
        <fullName evidence="1">H-NS family nucleoid-associated regulatory protein</fullName>
    </submittedName>
</protein>
<reference evidence="1" key="1">
    <citation type="submission" date="2024-11" db="EMBL/GenBank/DDBJ databases">
        <title>Description of Massilia orientalis sp. nov., isolated from rhizosphere soil of Ageratina adenophora.</title>
        <authorList>
            <person name="Wang Y."/>
        </authorList>
    </citation>
    <scope>NUCLEOTIDE SEQUENCE</scope>
    <source>
        <strain evidence="1">YIM B02787</strain>
    </source>
</reference>
<gene>
    <name evidence="1" type="ORF">QPK29_033030</name>
</gene>
<name>A0ACC7MQ75_9BURK</name>